<keyword evidence="1" id="KW-1133">Transmembrane helix</keyword>
<feature type="non-terminal residue" evidence="2">
    <location>
        <position position="1"/>
    </location>
</feature>
<feature type="transmembrane region" description="Helical" evidence="1">
    <location>
        <begin position="22"/>
        <end position="50"/>
    </location>
</feature>
<evidence type="ECO:0000313" key="3">
    <source>
        <dbReference type="Proteomes" id="UP000053660"/>
    </source>
</evidence>
<keyword evidence="1" id="KW-0472">Membrane</keyword>
<name>A0A0B1TBY1_OESDE</name>
<organism evidence="2 3">
    <name type="scientific">Oesophagostomum dentatum</name>
    <name type="common">Nodular worm</name>
    <dbReference type="NCBI Taxonomy" id="61180"/>
    <lineage>
        <taxon>Eukaryota</taxon>
        <taxon>Metazoa</taxon>
        <taxon>Ecdysozoa</taxon>
        <taxon>Nematoda</taxon>
        <taxon>Chromadorea</taxon>
        <taxon>Rhabditida</taxon>
        <taxon>Rhabditina</taxon>
        <taxon>Rhabditomorpha</taxon>
        <taxon>Strongyloidea</taxon>
        <taxon>Strongylidae</taxon>
        <taxon>Oesophagostomum</taxon>
    </lineage>
</organism>
<evidence type="ECO:0000313" key="2">
    <source>
        <dbReference type="EMBL" id="KHJ94779.1"/>
    </source>
</evidence>
<reference evidence="2 3" key="1">
    <citation type="submission" date="2014-03" db="EMBL/GenBank/DDBJ databases">
        <title>Draft genome of the hookworm Oesophagostomum dentatum.</title>
        <authorList>
            <person name="Mitreva M."/>
        </authorList>
    </citation>
    <scope>NUCLEOTIDE SEQUENCE [LARGE SCALE GENOMIC DNA]</scope>
    <source>
        <strain evidence="2 3">OD-Hann</strain>
    </source>
</reference>
<dbReference type="EMBL" id="KN550204">
    <property type="protein sequence ID" value="KHJ94779.1"/>
    <property type="molecule type" value="Genomic_DNA"/>
</dbReference>
<accession>A0A0B1TBY1</accession>
<sequence length="71" mass="8133">VIIYYYKGRSVSEDEIEHIASLIYAAGFTISITHITHDISVIFVVAIFCFKYRRYIVQDINGADVVMADEE</sequence>
<keyword evidence="3" id="KW-1185">Reference proteome</keyword>
<dbReference type="AlphaFoldDB" id="A0A0B1TBY1"/>
<gene>
    <name evidence="2" type="ORF">OESDEN_05286</name>
</gene>
<dbReference type="Proteomes" id="UP000053660">
    <property type="component" value="Unassembled WGS sequence"/>
</dbReference>
<protein>
    <submittedName>
        <fullName evidence="2">Uncharacterized protein</fullName>
    </submittedName>
</protein>
<evidence type="ECO:0000256" key="1">
    <source>
        <dbReference type="SAM" id="Phobius"/>
    </source>
</evidence>
<proteinExistence type="predicted"/>
<keyword evidence="1" id="KW-0812">Transmembrane</keyword>